<accession>A0ABS8CYB0</accession>
<proteinExistence type="predicted"/>
<dbReference type="EMBL" id="JAJBMB010000007">
    <property type="protein sequence ID" value="MCB5446177.1"/>
    <property type="molecule type" value="Genomic_DNA"/>
</dbReference>
<keyword evidence="1" id="KW-0378">Hydrolase</keyword>
<keyword evidence="1" id="KW-0540">Nuclease</keyword>
<dbReference type="InterPro" id="IPR003615">
    <property type="entry name" value="HNH_nuc"/>
</dbReference>
<evidence type="ECO:0000313" key="2">
    <source>
        <dbReference type="Proteomes" id="UP001299409"/>
    </source>
</evidence>
<organism evidence="1 2">
    <name type="scientific">Intestinibacter bartlettii</name>
    <dbReference type="NCBI Taxonomy" id="261299"/>
    <lineage>
        <taxon>Bacteria</taxon>
        <taxon>Bacillati</taxon>
        <taxon>Bacillota</taxon>
        <taxon>Clostridia</taxon>
        <taxon>Peptostreptococcales</taxon>
        <taxon>Peptostreptococcaceae</taxon>
        <taxon>Intestinibacter</taxon>
    </lineage>
</organism>
<keyword evidence="1" id="KW-0255">Endonuclease</keyword>
<keyword evidence="2" id="KW-1185">Reference proteome</keyword>
<dbReference type="CDD" id="cd00085">
    <property type="entry name" value="HNHc"/>
    <property type="match status" value="1"/>
</dbReference>
<gene>
    <name evidence="1" type="ORF">LIP50_08195</name>
</gene>
<dbReference type="Proteomes" id="UP001299409">
    <property type="component" value="Unassembled WGS sequence"/>
</dbReference>
<dbReference type="GO" id="GO:0004519">
    <property type="term" value="F:endonuclease activity"/>
    <property type="evidence" value="ECO:0007669"/>
    <property type="project" value="UniProtKB-KW"/>
</dbReference>
<reference evidence="1 2" key="1">
    <citation type="submission" date="2021-10" db="EMBL/GenBank/DDBJ databases">
        <title>Collection of gut derived symbiotic bacterial strains cultured from healthy donors.</title>
        <authorList>
            <person name="Lin H."/>
            <person name="Littmann E."/>
            <person name="Claire K."/>
            <person name="Pamer E."/>
        </authorList>
    </citation>
    <scope>NUCLEOTIDE SEQUENCE [LARGE SCALE GENOMIC DNA]</scope>
    <source>
        <strain evidence="1 2">MSK.17.68</strain>
    </source>
</reference>
<evidence type="ECO:0000313" key="1">
    <source>
        <dbReference type="EMBL" id="MCB5446177.1"/>
    </source>
</evidence>
<sequence>MKSKLFKAEKTQWVIPCNPAYYDVCGVFNKLDKVEWKQSTNVNEGDIVYIYVTSPIKEIRYKCVARKVDLDYADTEKDREFILKGDNYENCGRYMELELITKYKENKFTLENLKQNGLKSVQGPSKVSEELANYIKSNEIDMIKKTLQEENNIAYDLKNYIDKINVDESFTYKYDKKKKQKYTIQNGIKTYIRDRKVAMNALKKANHKCEVDSEHEVFLRRNVDVGYTESHHLVPMAYSDIFDVSLDVEENMVSLCSHCHNLLHYGKDFERVLEKLYYERVNHLNKVGIYISFDQLREMYL</sequence>
<name>A0ABS8CYB0_9FIRM</name>
<dbReference type="RefSeq" id="WP_226913712.1">
    <property type="nucleotide sequence ID" value="NZ_JAJBQA010000001.1"/>
</dbReference>
<comment type="caution">
    <text evidence="1">The sequence shown here is derived from an EMBL/GenBank/DDBJ whole genome shotgun (WGS) entry which is preliminary data.</text>
</comment>
<protein>
    <submittedName>
        <fullName evidence="1">HNH endonuclease</fullName>
    </submittedName>
</protein>